<dbReference type="GO" id="GO:0016887">
    <property type="term" value="F:ATP hydrolysis activity"/>
    <property type="evidence" value="ECO:0007669"/>
    <property type="project" value="InterPro"/>
</dbReference>
<feature type="non-terminal residue" evidence="2">
    <location>
        <position position="217"/>
    </location>
</feature>
<dbReference type="Pfam" id="PF05876">
    <property type="entry name" value="GpA_ATPase"/>
    <property type="match status" value="1"/>
</dbReference>
<dbReference type="InterPro" id="IPR046453">
    <property type="entry name" value="GpA_ATPase"/>
</dbReference>
<evidence type="ECO:0000259" key="1">
    <source>
        <dbReference type="Pfam" id="PF05876"/>
    </source>
</evidence>
<evidence type="ECO:0000313" key="2">
    <source>
        <dbReference type="EMBL" id="KKL29042.1"/>
    </source>
</evidence>
<sequence length="217" mass="25310">MSKGFIYFRGSNKPTQITSIAGDVIFVDELDRMLLESIPYFDKRLEHSSRKWQRWASTPTLPNFGIHKRFLTTDQLHWLVKCNHCDMEQEVDFFNNVEYKMKNDNECEWAKIICSSCKAEIIPYKLNGRWVAQNPDSNRGYFFSKMYSPYMDILKMVESSQKGSEFEIQQFNNQELGIPYEPKGGKLSDDVLDAAVRDYKYQDVSGNNYMGIDVGLN</sequence>
<name>A0A0F9CRH0_9ZZZZ</name>
<accession>A0A0F9CRH0</accession>
<feature type="domain" description="Phage terminase large subunit GpA ATPase" evidence="1">
    <location>
        <begin position="3"/>
        <end position="121"/>
    </location>
</feature>
<gene>
    <name evidence="2" type="ORF">LCGC14_2369130</name>
</gene>
<organism evidence="2">
    <name type="scientific">marine sediment metagenome</name>
    <dbReference type="NCBI Taxonomy" id="412755"/>
    <lineage>
        <taxon>unclassified sequences</taxon>
        <taxon>metagenomes</taxon>
        <taxon>ecological metagenomes</taxon>
    </lineage>
</organism>
<dbReference type="AlphaFoldDB" id="A0A0F9CRH0"/>
<reference evidence="2" key="1">
    <citation type="journal article" date="2015" name="Nature">
        <title>Complex archaea that bridge the gap between prokaryotes and eukaryotes.</title>
        <authorList>
            <person name="Spang A."/>
            <person name="Saw J.H."/>
            <person name="Jorgensen S.L."/>
            <person name="Zaremba-Niedzwiedzka K."/>
            <person name="Martijn J."/>
            <person name="Lind A.E."/>
            <person name="van Eijk R."/>
            <person name="Schleper C."/>
            <person name="Guy L."/>
            <person name="Ettema T.J."/>
        </authorList>
    </citation>
    <scope>NUCLEOTIDE SEQUENCE</scope>
</reference>
<dbReference type="EMBL" id="LAZR01034882">
    <property type="protein sequence ID" value="KKL29042.1"/>
    <property type="molecule type" value="Genomic_DNA"/>
</dbReference>
<proteinExistence type="predicted"/>
<comment type="caution">
    <text evidence="2">The sequence shown here is derived from an EMBL/GenBank/DDBJ whole genome shotgun (WGS) entry which is preliminary data.</text>
</comment>
<protein>
    <recommendedName>
        <fullName evidence="1">Phage terminase large subunit GpA ATPase domain-containing protein</fullName>
    </recommendedName>
</protein>